<name>A0A2X2JY45_SPHMU</name>
<gene>
    <name evidence="3" type="ORF">NCTC11343_04693</name>
</gene>
<sequence>MAIEENNYNHLIELGGSDYEIVDGEPDIRGWKVKNEAGQLIGKVDDLLFDPESLQVRYIIVDLHDADFVIDEDKKVLAPIGLASLYDGTQIQASNEETTLVPPVEPIDPSVILTVDEIPTEEPATDYLYNPADDGEVVVISVSEDQLIRLPAYQQDKVTPETELITRHVFEGTGDVGFVVSSNSYDPTAFYDHYHFSEDTFYSGGKRTESLPTDQTQRTRRVAARHEQGTGHEPGTLDNNSEL</sequence>
<dbReference type="InterPro" id="IPR027275">
    <property type="entry name" value="PRC-brl_dom"/>
</dbReference>
<evidence type="ECO:0000256" key="1">
    <source>
        <dbReference type="SAM" id="MobiDB-lite"/>
    </source>
</evidence>
<proteinExistence type="predicted"/>
<dbReference type="InterPro" id="IPR014747">
    <property type="entry name" value="Bac_photo_RC_H_C"/>
</dbReference>
<dbReference type="RefSeq" id="WP_112375994.1">
    <property type="nucleotide sequence ID" value="NZ_CP069793.1"/>
</dbReference>
<protein>
    <submittedName>
        <fullName evidence="3">Uncharacterized protein conserved in bacteria</fullName>
    </submittedName>
</protein>
<feature type="region of interest" description="Disordered" evidence="1">
    <location>
        <begin position="203"/>
        <end position="243"/>
    </location>
</feature>
<dbReference type="Gene3D" id="3.90.50.10">
    <property type="entry name" value="Photosynthetic Reaction Center, subunit H, domain 2"/>
    <property type="match status" value="1"/>
</dbReference>
<evidence type="ECO:0000313" key="3">
    <source>
        <dbReference type="EMBL" id="SPZ92705.1"/>
    </source>
</evidence>
<dbReference type="GeneID" id="97179609"/>
<reference evidence="3 4" key="1">
    <citation type="submission" date="2018-06" db="EMBL/GenBank/DDBJ databases">
        <authorList>
            <consortium name="Pathogen Informatics"/>
            <person name="Doyle S."/>
        </authorList>
    </citation>
    <scope>NUCLEOTIDE SEQUENCE [LARGE SCALE GENOMIC DNA]</scope>
    <source>
        <strain evidence="3 4">NCTC11343</strain>
    </source>
</reference>
<dbReference type="SUPFAM" id="SSF50346">
    <property type="entry name" value="PRC-barrel domain"/>
    <property type="match status" value="1"/>
</dbReference>
<dbReference type="EMBL" id="UAUU01000011">
    <property type="protein sequence ID" value="SPZ92705.1"/>
    <property type="molecule type" value="Genomic_DNA"/>
</dbReference>
<accession>A0A2X2JY45</accession>
<organism evidence="3 4">
    <name type="scientific">Sphingobacterium multivorum</name>
    <dbReference type="NCBI Taxonomy" id="28454"/>
    <lineage>
        <taxon>Bacteria</taxon>
        <taxon>Pseudomonadati</taxon>
        <taxon>Bacteroidota</taxon>
        <taxon>Sphingobacteriia</taxon>
        <taxon>Sphingobacteriales</taxon>
        <taxon>Sphingobacteriaceae</taxon>
        <taxon>Sphingobacterium</taxon>
    </lineage>
</organism>
<dbReference type="Proteomes" id="UP000251241">
    <property type="component" value="Unassembled WGS sequence"/>
</dbReference>
<dbReference type="GO" id="GO:0019684">
    <property type="term" value="P:photosynthesis, light reaction"/>
    <property type="evidence" value="ECO:0007669"/>
    <property type="project" value="InterPro"/>
</dbReference>
<dbReference type="Pfam" id="PF05239">
    <property type="entry name" value="PRC"/>
    <property type="match status" value="1"/>
</dbReference>
<dbReference type="GO" id="GO:0030077">
    <property type="term" value="C:plasma membrane light-harvesting complex"/>
    <property type="evidence" value="ECO:0007669"/>
    <property type="project" value="InterPro"/>
</dbReference>
<evidence type="ECO:0000313" key="4">
    <source>
        <dbReference type="Proteomes" id="UP000251241"/>
    </source>
</evidence>
<evidence type="ECO:0000259" key="2">
    <source>
        <dbReference type="Pfam" id="PF05239"/>
    </source>
</evidence>
<feature type="domain" description="PRC-barrel" evidence="2">
    <location>
        <begin position="27"/>
        <end position="81"/>
    </location>
</feature>
<dbReference type="AlphaFoldDB" id="A0A2X2JY45"/>
<dbReference type="InterPro" id="IPR011033">
    <property type="entry name" value="PRC_barrel-like_sf"/>
</dbReference>